<reference evidence="2 3" key="1">
    <citation type="submission" date="2014-09" db="EMBL/GenBank/DDBJ databases">
        <title>Whole Genome Shotgun of Flavobacterium aquatile LMG 4008.</title>
        <authorList>
            <person name="Gale A.N."/>
            <person name="Pipes S.E."/>
            <person name="Newman J.D."/>
        </authorList>
    </citation>
    <scope>NUCLEOTIDE SEQUENCE [LARGE SCALE GENOMIC DNA]</scope>
    <source>
        <strain evidence="2 3">LMG 4008</strain>
    </source>
</reference>
<dbReference type="AlphaFoldDB" id="A0A095SYI6"/>
<evidence type="ECO:0000313" key="2">
    <source>
        <dbReference type="EMBL" id="KGD69582.1"/>
    </source>
</evidence>
<dbReference type="Proteomes" id="UP000029554">
    <property type="component" value="Unassembled WGS sequence"/>
</dbReference>
<dbReference type="Gene3D" id="3.10.450.50">
    <property type="match status" value="1"/>
</dbReference>
<dbReference type="SUPFAM" id="SSF54427">
    <property type="entry name" value="NTF2-like"/>
    <property type="match status" value="1"/>
</dbReference>
<keyword evidence="3" id="KW-1185">Reference proteome</keyword>
<dbReference type="STRING" id="1453498.LG45_02135"/>
<dbReference type="EMBL" id="JRHH01000001">
    <property type="protein sequence ID" value="KGD69582.1"/>
    <property type="molecule type" value="Genomic_DNA"/>
</dbReference>
<comment type="caution">
    <text evidence="2">The sequence shown here is derived from an EMBL/GenBank/DDBJ whole genome shotgun (WGS) entry which is preliminary data.</text>
</comment>
<sequence length="136" mass="16120">MDDEDLRTKRVVETFLEQLGNKDPEKIASCFAENIDWYIFESPKFPWTGRRTKRSDVAVVFKTLFSYFVENKDKFLLDSFIIDGNEAAIFAQLGRRFKNSDKDFLMYIAIHFKVENGKISKFYLYEQTPILEKAYE</sequence>
<dbReference type="InterPro" id="IPR032710">
    <property type="entry name" value="NTF2-like_dom_sf"/>
</dbReference>
<dbReference type="eggNOG" id="COG3631">
    <property type="taxonomic scope" value="Bacteria"/>
</dbReference>
<organism evidence="2 3">
    <name type="scientific">Flavobacterium aquatile LMG 4008 = ATCC 11947</name>
    <dbReference type="NCBI Taxonomy" id="1453498"/>
    <lineage>
        <taxon>Bacteria</taxon>
        <taxon>Pseudomonadati</taxon>
        <taxon>Bacteroidota</taxon>
        <taxon>Flavobacteriia</taxon>
        <taxon>Flavobacteriales</taxon>
        <taxon>Flavobacteriaceae</taxon>
        <taxon>Flavobacterium</taxon>
    </lineage>
</organism>
<evidence type="ECO:0000313" key="3">
    <source>
        <dbReference type="Proteomes" id="UP000029554"/>
    </source>
</evidence>
<protein>
    <recommendedName>
        <fullName evidence="1">SnoaL-like domain-containing protein</fullName>
    </recommendedName>
</protein>
<feature type="domain" description="SnoaL-like" evidence="1">
    <location>
        <begin position="12"/>
        <end position="120"/>
    </location>
</feature>
<accession>A0A095SYI6</accession>
<gene>
    <name evidence="2" type="ORF">LG45_02135</name>
</gene>
<evidence type="ECO:0000259" key="1">
    <source>
        <dbReference type="Pfam" id="PF12680"/>
    </source>
</evidence>
<name>A0A095SYI6_9FLAO</name>
<proteinExistence type="predicted"/>
<dbReference type="Pfam" id="PF12680">
    <property type="entry name" value="SnoaL_2"/>
    <property type="match status" value="1"/>
</dbReference>
<dbReference type="InterPro" id="IPR037401">
    <property type="entry name" value="SnoaL-like"/>
</dbReference>